<evidence type="ECO:0000313" key="4">
    <source>
        <dbReference type="Proteomes" id="UP000325466"/>
    </source>
</evidence>
<keyword evidence="2" id="KW-0472">Membrane</keyword>
<evidence type="ECO:0000256" key="1">
    <source>
        <dbReference type="SAM" id="Coils"/>
    </source>
</evidence>
<protein>
    <submittedName>
        <fullName evidence="3">Tape-measure protein</fullName>
    </submittedName>
</protein>
<organism evidence="3 4">
    <name type="scientific">Rhodococcus aetherivorans</name>
    <dbReference type="NCBI Taxonomy" id="191292"/>
    <lineage>
        <taxon>Bacteria</taxon>
        <taxon>Bacillati</taxon>
        <taxon>Actinomycetota</taxon>
        <taxon>Actinomycetes</taxon>
        <taxon>Mycobacteriales</taxon>
        <taxon>Nocardiaceae</taxon>
        <taxon>Rhodococcus</taxon>
    </lineage>
</organism>
<evidence type="ECO:0000256" key="2">
    <source>
        <dbReference type="SAM" id="Phobius"/>
    </source>
</evidence>
<sequence length="661" mass="69969">MANKINIKIEAQDNASKPIRGIVGANETLQNKISSLNKTLEIQKQRLQEAQSSGKAKQSTLMALQASIDQTEQKLKAANAEFDQGSQKAGKFGSVMASLGGTLARTTAAIGAAGLAAGTAGVTIGFGFNSAVEQAETKLMAFMQNNERVAETMKWVKDEAAKTQFSFTDMADAAANLTPVAKQSGQSLEDLIKQAEILAATNPAEGLTGATFALREAMSGDWTSIIERFNLPRKRINELKEQGVPAMEIITRTLGEMGINYDLVAKQGQTVSARFDQVKDKLTMMAGAASKPIFDRVSKELDTLGKFDYTALGNQMAGIVSGAITAFDDFVPKVQEVGSQVGDYLGPKFGALWSTVQEDLMPALSNLWRNVIEPLIPVIGGALVGALGLAVDAFTIALQVISPLIDFLANNEGIIWGVVGAFAAFKTALAIQAGVAAFQTGIAAMTGASGLAMLTGTFKGAAGLIGSPILMPAIAVGFAIGALKEVIDKAYETINVVKGVGDAIEKNRRSGEETDKAIRKLHDEGKISTDKLYTYLKNTQDAANKAKADMYSGFFGPMQRSFDDLFVRMSGAQEKYKGSGFGGHASGTNYAHGGMKMVGEHGPEPVILPRGAQVVPNYRARAGETPAQGGHTVVIQNMNINNGGDYRRMLSDIGFALELAS</sequence>
<proteinExistence type="predicted"/>
<feature type="transmembrane region" description="Helical" evidence="2">
    <location>
        <begin position="413"/>
        <end position="431"/>
    </location>
</feature>
<keyword evidence="4" id="KW-1185">Reference proteome</keyword>
<feature type="transmembrane region" description="Helical" evidence="2">
    <location>
        <begin position="461"/>
        <end position="483"/>
    </location>
</feature>
<dbReference type="Proteomes" id="UP000325466">
    <property type="component" value="Unassembled WGS sequence"/>
</dbReference>
<evidence type="ECO:0000313" key="3">
    <source>
        <dbReference type="EMBL" id="GES38686.1"/>
    </source>
</evidence>
<accession>A0ABQ0YQF7</accession>
<keyword evidence="1" id="KW-0175">Coiled coil</keyword>
<reference evidence="3 4" key="1">
    <citation type="journal article" date="2018" name="Biodegradation">
        <title>1,4-Dioxane degradation characteristics of Rhodococcus aetherivorans JCM 14343.</title>
        <authorList>
            <person name="Inoue D."/>
            <person name="Tsunoda T."/>
            <person name="Yamamoto N."/>
            <person name="Ike M."/>
            <person name="Sei K."/>
        </authorList>
    </citation>
    <scope>NUCLEOTIDE SEQUENCE [LARGE SCALE GENOMIC DNA]</scope>
    <source>
        <strain evidence="3 4">JCM 14343</strain>
    </source>
</reference>
<keyword evidence="2" id="KW-1133">Transmembrane helix</keyword>
<comment type="caution">
    <text evidence="3">The sequence shown here is derived from an EMBL/GenBank/DDBJ whole genome shotgun (WGS) entry which is preliminary data.</text>
</comment>
<name>A0ABQ0YQF7_9NOCA</name>
<feature type="transmembrane region" description="Helical" evidence="2">
    <location>
        <begin position="375"/>
        <end position="401"/>
    </location>
</feature>
<feature type="coiled-coil region" evidence="1">
    <location>
        <begin position="26"/>
        <end position="88"/>
    </location>
</feature>
<keyword evidence="2" id="KW-0812">Transmembrane</keyword>
<dbReference type="RefSeq" id="WP_152103920.1">
    <property type="nucleotide sequence ID" value="NZ_BAAAYP010000023.1"/>
</dbReference>
<dbReference type="EMBL" id="BLAH01000096">
    <property type="protein sequence ID" value="GES38686.1"/>
    <property type="molecule type" value="Genomic_DNA"/>
</dbReference>
<gene>
    <name evidence="3" type="ORF">RAJCM14343_3951</name>
</gene>